<gene>
    <name evidence="2" type="ORF">PCOR1329_LOCUS25926</name>
</gene>
<evidence type="ECO:0000259" key="1">
    <source>
        <dbReference type="SMART" id="SM00254"/>
    </source>
</evidence>
<keyword evidence="3" id="KW-1185">Reference proteome</keyword>
<dbReference type="SMART" id="SM00254">
    <property type="entry name" value="ShKT"/>
    <property type="match status" value="1"/>
</dbReference>
<reference evidence="2" key="1">
    <citation type="submission" date="2023-10" db="EMBL/GenBank/DDBJ databases">
        <authorList>
            <person name="Chen Y."/>
            <person name="Shah S."/>
            <person name="Dougan E. K."/>
            <person name="Thang M."/>
            <person name="Chan C."/>
        </authorList>
    </citation>
    <scope>NUCLEOTIDE SEQUENCE [LARGE SCALE GENOMIC DNA]</scope>
</reference>
<protein>
    <recommendedName>
        <fullName evidence="1">ShKT domain-containing protein</fullName>
    </recommendedName>
</protein>
<dbReference type="InterPro" id="IPR003582">
    <property type="entry name" value="ShKT_dom"/>
</dbReference>
<evidence type="ECO:0000313" key="2">
    <source>
        <dbReference type="EMBL" id="CAK0825920.1"/>
    </source>
</evidence>
<proteinExistence type="predicted"/>
<dbReference type="Proteomes" id="UP001189429">
    <property type="component" value="Unassembled WGS sequence"/>
</dbReference>
<evidence type="ECO:0000313" key="3">
    <source>
        <dbReference type="Proteomes" id="UP001189429"/>
    </source>
</evidence>
<accession>A0ABN9S2L7</accession>
<comment type="caution">
    <text evidence="2">The sequence shown here is derived from an EMBL/GenBank/DDBJ whole genome shotgun (WGS) entry which is preliminary data.</text>
</comment>
<dbReference type="Pfam" id="PF01549">
    <property type="entry name" value="ShK"/>
    <property type="match status" value="1"/>
</dbReference>
<sequence length="214" mass="23720">EAYRRRGSSSCGHQLRRRPRHWLRLCERRREDVHRAGGILRGRGHREPGQGCLGGPRSCGRCDLTGFGLSGRPFVGTAACADLPAYAPPHFKEAGGTVLDCSDLKDHCKNGEHTDYVSKKCPATCGICKELELNKKVDAEMAAAMAAKVTTITITTTTTTPMREIEFNLKDATERGTNTDGNATNNETATASSGQWCSRRRRWGYCYSRRRRLD</sequence>
<feature type="domain" description="ShKT" evidence="1">
    <location>
        <begin position="79"/>
        <end position="129"/>
    </location>
</feature>
<name>A0ABN9S2L7_9DINO</name>
<dbReference type="EMBL" id="CAUYUJ010009125">
    <property type="protein sequence ID" value="CAK0825920.1"/>
    <property type="molecule type" value="Genomic_DNA"/>
</dbReference>
<organism evidence="2 3">
    <name type="scientific">Prorocentrum cordatum</name>
    <dbReference type="NCBI Taxonomy" id="2364126"/>
    <lineage>
        <taxon>Eukaryota</taxon>
        <taxon>Sar</taxon>
        <taxon>Alveolata</taxon>
        <taxon>Dinophyceae</taxon>
        <taxon>Prorocentrales</taxon>
        <taxon>Prorocentraceae</taxon>
        <taxon>Prorocentrum</taxon>
    </lineage>
</organism>
<feature type="non-terminal residue" evidence="2">
    <location>
        <position position="1"/>
    </location>
</feature>
<dbReference type="Gene3D" id="1.10.10.1940">
    <property type="match status" value="1"/>
</dbReference>